<keyword evidence="1" id="KW-0479">Metal-binding</keyword>
<dbReference type="Pfam" id="PF13499">
    <property type="entry name" value="EF-hand_7"/>
    <property type="match status" value="2"/>
</dbReference>
<evidence type="ECO:0000256" key="4">
    <source>
        <dbReference type="SAM" id="MobiDB-lite"/>
    </source>
</evidence>
<dbReference type="PROSITE" id="PS00018">
    <property type="entry name" value="EF_HAND_1"/>
    <property type="match status" value="3"/>
</dbReference>
<dbReference type="SUPFAM" id="SSF47473">
    <property type="entry name" value="EF-hand"/>
    <property type="match status" value="1"/>
</dbReference>
<sequence>MVLEWLKGATGVFSAGDRGAARSPAQARPPARRVRIQEDAKAAAAARVTREKEKARKDTPRKKNQSRAARAPSSRLKDDFVVDKKVLGEGHYGVVRRCSPRADPQELSGPELTQLRDVFREIDTDGSGTISTAELRRALEPHVAHRADSGGLEAGDRDAAQSLMEAADVSGDQQIDYREFIAATMQRQLYLREENVRKVFEHLDVDDSGDISVENLVALTGSKKKAEELIGEGDLDHSKTISYEEFKKLMHTAS</sequence>
<comment type="caution">
    <text evidence="6">The sequence shown here is derived from an EMBL/GenBank/DDBJ whole genome shotgun (WGS) entry which is preliminary data.</text>
</comment>
<dbReference type="GO" id="GO:0005509">
    <property type="term" value="F:calcium ion binding"/>
    <property type="evidence" value="ECO:0007669"/>
    <property type="project" value="InterPro"/>
</dbReference>
<dbReference type="InterPro" id="IPR011992">
    <property type="entry name" value="EF-hand-dom_pair"/>
</dbReference>
<gene>
    <name evidence="6" type="ORF">PECAL_3P28620</name>
</gene>
<feature type="domain" description="EF-hand" evidence="5">
    <location>
        <begin position="221"/>
        <end position="254"/>
    </location>
</feature>
<dbReference type="AlphaFoldDB" id="A0A8J2SJ39"/>
<keyword evidence="3" id="KW-0106">Calcium</keyword>
<evidence type="ECO:0000313" key="7">
    <source>
        <dbReference type="Proteomes" id="UP000789595"/>
    </source>
</evidence>
<evidence type="ECO:0000313" key="6">
    <source>
        <dbReference type="EMBL" id="CAH0372815.1"/>
    </source>
</evidence>
<accession>A0A8J2SJ39</accession>
<dbReference type="InterPro" id="IPR002048">
    <property type="entry name" value="EF_hand_dom"/>
</dbReference>
<proteinExistence type="predicted"/>
<reference evidence="6" key="1">
    <citation type="submission" date="2021-11" db="EMBL/GenBank/DDBJ databases">
        <authorList>
            <consortium name="Genoscope - CEA"/>
            <person name="William W."/>
        </authorList>
    </citation>
    <scope>NUCLEOTIDE SEQUENCE</scope>
</reference>
<name>A0A8J2SJ39_9STRA</name>
<protein>
    <recommendedName>
        <fullName evidence="5">EF-hand domain-containing protein</fullName>
    </recommendedName>
</protein>
<dbReference type="EMBL" id="CAKKNE010000003">
    <property type="protein sequence ID" value="CAH0372815.1"/>
    <property type="molecule type" value="Genomic_DNA"/>
</dbReference>
<dbReference type="Proteomes" id="UP000789595">
    <property type="component" value="Unassembled WGS sequence"/>
</dbReference>
<evidence type="ECO:0000259" key="5">
    <source>
        <dbReference type="PROSITE" id="PS50222"/>
    </source>
</evidence>
<dbReference type="SMART" id="SM00054">
    <property type="entry name" value="EFh"/>
    <property type="match status" value="4"/>
</dbReference>
<feature type="region of interest" description="Disordered" evidence="4">
    <location>
        <begin position="13"/>
        <end position="75"/>
    </location>
</feature>
<evidence type="ECO:0000256" key="1">
    <source>
        <dbReference type="ARBA" id="ARBA00022723"/>
    </source>
</evidence>
<dbReference type="OrthoDB" id="40902at2759"/>
<dbReference type="PROSITE" id="PS50222">
    <property type="entry name" value="EF_HAND_2"/>
    <property type="match status" value="2"/>
</dbReference>
<feature type="domain" description="EF-hand" evidence="5">
    <location>
        <begin position="110"/>
        <end position="145"/>
    </location>
</feature>
<dbReference type="PANTHER" id="PTHR45942">
    <property type="entry name" value="PROTEIN PHOSPATASE 3 REGULATORY SUBUNIT B ALPHA ISOFORM TYPE 1"/>
    <property type="match status" value="1"/>
</dbReference>
<dbReference type="InterPro" id="IPR018247">
    <property type="entry name" value="EF_Hand_1_Ca_BS"/>
</dbReference>
<evidence type="ECO:0000256" key="3">
    <source>
        <dbReference type="ARBA" id="ARBA00022837"/>
    </source>
</evidence>
<evidence type="ECO:0000256" key="2">
    <source>
        <dbReference type="ARBA" id="ARBA00022737"/>
    </source>
</evidence>
<dbReference type="CDD" id="cd00051">
    <property type="entry name" value="EFh"/>
    <property type="match status" value="1"/>
</dbReference>
<feature type="compositionally biased region" description="Basic and acidic residues" evidence="4">
    <location>
        <begin position="48"/>
        <end position="58"/>
    </location>
</feature>
<dbReference type="Gene3D" id="1.10.238.10">
    <property type="entry name" value="EF-hand"/>
    <property type="match status" value="1"/>
</dbReference>
<keyword evidence="7" id="KW-1185">Reference proteome</keyword>
<organism evidence="6 7">
    <name type="scientific">Pelagomonas calceolata</name>
    <dbReference type="NCBI Taxonomy" id="35677"/>
    <lineage>
        <taxon>Eukaryota</taxon>
        <taxon>Sar</taxon>
        <taxon>Stramenopiles</taxon>
        <taxon>Ochrophyta</taxon>
        <taxon>Pelagophyceae</taxon>
        <taxon>Pelagomonadales</taxon>
        <taxon>Pelagomonadaceae</taxon>
        <taxon>Pelagomonas</taxon>
    </lineage>
</organism>
<keyword evidence="2" id="KW-0677">Repeat</keyword>